<accession>A0A0F8B8K2</accession>
<protein>
    <submittedName>
        <fullName evidence="2">Uncharacterized protein</fullName>
    </submittedName>
</protein>
<dbReference type="AlphaFoldDB" id="A0A0F8B8K2"/>
<proteinExistence type="predicted"/>
<gene>
    <name evidence="2" type="ORF">EH28_00147</name>
</gene>
<evidence type="ECO:0000256" key="1">
    <source>
        <dbReference type="SAM" id="Coils"/>
    </source>
</evidence>
<sequence length="137" mass="15050">MYSPTKKMYSPSKLPGCENEDVEEIRQACQLLCYSSTDPEVSKPEMIRVTHTHAVHVTTVAVRLGNKVARTTRQINAEKAKNKCLTREIARLTKELATQNHLQDISDAELIGAAEAAEAPEAAEAFADDITVDLPVT</sequence>
<evidence type="ECO:0000313" key="2">
    <source>
        <dbReference type="EMBL" id="KKF28202.1"/>
    </source>
</evidence>
<dbReference type="EMBL" id="KQ041339">
    <property type="protein sequence ID" value="KKF28202.1"/>
    <property type="molecule type" value="Genomic_DNA"/>
</dbReference>
<feature type="coiled-coil region" evidence="1">
    <location>
        <begin position="68"/>
        <end position="102"/>
    </location>
</feature>
<name>A0A0F8B8K2_LARCR</name>
<reference evidence="2" key="1">
    <citation type="journal article" date="2015" name="PLoS Genet.">
        <title>Genome Sequencing of the Perciform Fish Larimichthys crocea Provides Insights into Molecular and Genetic Mechanisms of Stress Adaptation.</title>
        <authorList>
            <person name="Ao J."/>
            <person name="Mu Y."/>
            <person name="Xiang L.X."/>
            <person name="Fan D."/>
            <person name="Feng M."/>
            <person name="Zhang S."/>
            <person name="Shi Q."/>
            <person name="Zhu L.Y."/>
            <person name="Li T."/>
            <person name="Ding Y."/>
            <person name="Nie L."/>
            <person name="Li Q."/>
            <person name="Dong W.R."/>
            <person name="Jiang L."/>
            <person name="Sun B."/>
            <person name="Zhang X."/>
            <person name="Li M."/>
            <person name="Zhang H.Q."/>
            <person name="Xie S."/>
            <person name="Zhu Y."/>
            <person name="Jiang X."/>
            <person name="Wang X."/>
            <person name="Mu P."/>
            <person name="Chen W."/>
            <person name="Yue Z."/>
            <person name="Wang Z."/>
            <person name="Wang J."/>
            <person name="Shao J.Z."/>
            <person name="Chen X."/>
        </authorList>
    </citation>
    <scope>NUCLEOTIDE SEQUENCE [LARGE SCALE GENOMIC DNA]</scope>
    <source>
        <strain evidence="2">SSNF</strain>
        <tissue evidence="2">Blood</tissue>
    </source>
</reference>
<organism evidence="2">
    <name type="scientific">Larimichthys crocea</name>
    <name type="common">Large yellow croaker</name>
    <name type="synonym">Pseudosciaena crocea</name>
    <dbReference type="NCBI Taxonomy" id="215358"/>
    <lineage>
        <taxon>Eukaryota</taxon>
        <taxon>Metazoa</taxon>
        <taxon>Chordata</taxon>
        <taxon>Craniata</taxon>
        <taxon>Vertebrata</taxon>
        <taxon>Euteleostomi</taxon>
        <taxon>Actinopterygii</taxon>
        <taxon>Neopterygii</taxon>
        <taxon>Teleostei</taxon>
        <taxon>Neoteleostei</taxon>
        <taxon>Acanthomorphata</taxon>
        <taxon>Eupercaria</taxon>
        <taxon>Sciaenidae</taxon>
        <taxon>Larimichthys</taxon>
    </lineage>
</organism>
<keyword evidence="1" id="KW-0175">Coiled coil</keyword>